<evidence type="ECO:0000256" key="7">
    <source>
        <dbReference type="RuleBase" id="RU363032"/>
    </source>
</evidence>
<dbReference type="GO" id="GO:0055085">
    <property type="term" value="P:transmembrane transport"/>
    <property type="evidence" value="ECO:0007669"/>
    <property type="project" value="InterPro"/>
</dbReference>
<feature type="domain" description="ABC transmembrane type-1" evidence="8">
    <location>
        <begin position="95"/>
        <end position="320"/>
    </location>
</feature>
<dbReference type="GO" id="GO:0005886">
    <property type="term" value="C:plasma membrane"/>
    <property type="evidence" value="ECO:0007669"/>
    <property type="project" value="UniProtKB-SubCell"/>
</dbReference>
<comment type="similarity">
    <text evidence="7">Belongs to the binding-protein-dependent transport system permease family.</text>
</comment>
<feature type="transmembrane region" description="Helical" evidence="7">
    <location>
        <begin position="255"/>
        <end position="281"/>
    </location>
</feature>
<feature type="transmembrane region" description="Helical" evidence="7">
    <location>
        <begin position="301"/>
        <end position="327"/>
    </location>
</feature>
<dbReference type="PANTHER" id="PTHR43163">
    <property type="entry name" value="DIPEPTIDE TRANSPORT SYSTEM PERMEASE PROTEIN DPPB-RELATED"/>
    <property type="match status" value="1"/>
</dbReference>
<feature type="transmembrane region" description="Helical" evidence="7">
    <location>
        <begin position="99"/>
        <end position="120"/>
    </location>
</feature>
<dbReference type="SUPFAM" id="SSF161098">
    <property type="entry name" value="MetI-like"/>
    <property type="match status" value="1"/>
</dbReference>
<keyword evidence="5 7" id="KW-1133">Transmembrane helix</keyword>
<dbReference type="PANTHER" id="PTHR43163:SF6">
    <property type="entry name" value="DIPEPTIDE TRANSPORT SYSTEM PERMEASE PROTEIN DPPB-RELATED"/>
    <property type="match status" value="1"/>
</dbReference>
<dbReference type="AlphaFoldDB" id="A0A934INB0"/>
<dbReference type="Proteomes" id="UP000609531">
    <property type="component" value="Unassembled WGS sequence"/>
</dbReference>
<comment type="caution">
    <text evidence="9">The sequence shown here is derived from an EMBL/GenBank/DDBJ whole genome shotgun (WGS) entry which is preliminary data.</text>
</comment>
<evidence type="ECO:0000256" key="3">
    <source>
        <dbReference type="ARBA" id="ARBA00022475"/>
    </source>
</evidence>
<evidence type="ECO:0000256" key="1">
    <source>
        <dbReference type="ARBA" id="ARBA00004651"/>
    </source>
</evidence>
<evidence type="ECO:0000256" key="6">
    <source>
        <dbReference type="ARBA" id="ARBA00023136"/>
    </source>
</evidence>
<dbReference type="PROSITE" id="PS50928">
    <property type="entry name" value="ABC_TM1"/>
    <property type="match status" value="1"/>
</dbReference>
<dbReference type="InterPro" id="IPR045621">
    <property type="entry name" value="BPD_transp_1_N"/>
</dbReference>
<accession>A0A934INB0</accession>
<dbReference type="EMBL" id="JAEKJA010000012">
    <property type="protein sequence ID" value="MBJ3777017.1"/>
    <property type="molecule type" value="Genomic_DNA"/>
</dbReference>
<evidence type="ECO:0000256" key="4">
    <source>
        <dbReference type="ARBA" id="ARBA00022692"/>
    </source>
</evidence>
<sequence length="334" mass="36420">MPRYILRRLLVSIPVLFGVTLIAFAFVRLLPGDPAVTILGERATPAAIERLRTSLGLDRPIWQQYAEYMSNLLQGDLGNSTITAAPVTKELFSRFPATLELSICALLIGVTAGLWLGRAAARRPGGGTDGGLTLLSLLGISIPIFVLGPLLQYVFGVVLDWLPTSGRINPRLFVSTPTGFLLWDTASQGEWGAFRDVVAHLVLPSVTLSMMPMAMVARMTRSSVIEVQREDYVRTARAKGVVPPRIARRHVMRNAWLPVVTVIGLQVGALLAGTVITETVFGWNGVGSLVVNAINQRDYFVVQSAILVFAVIFIVVNLLVDISYALLDPRISYR</sequence>
<dbReference type="Pfam" id="PF19300">
    <property type="entry name" value="BPD_transp_1_N"/>
    <property type="match status" value="1"/>
</dbReference>
<dbReference type="InterPro" id="IPR000515">
    <property type="entry name" value="MetI-like"/>
</dbReference>
<dbReference type="RefSeq" id="WP_198882921.1">
    <property type="nucleotide sequence ID" value="NZ_JAEKJA010000012.1"/>
</dbReference>
<keyword evidence="4 7" id="KW-0812">Transmembrane</keyword>
<feature type="transmembrane region" description="Helical" evidence="7">
    <location>
        <begin position="9"/>
        <end position="30"/>
    </location>
</feature>
<keyword evidence="6 7" id="KW-0472">Membrane</keyword>
<organism evidence="9 10">
    <name type="scientific">Acuticoccus mangrovi</name>
    <dbReference type="NCBI Taxonomy" id="2796142"/>
    <lineage>
        <taxon>Bacteria</taxon>
        <taxon>Pseudomonadati</taxon>
        <taxon>Pseudomonadota</taxon>
        <taxon>Alphaproteobacteria</taxon>
        <taxon>Hyphomicrobiales</taxon>
        <taxon>Amorphaceae</taxon>
        <taxon>Acuticoccus</taxon>
    </lineage>
</organism>
<dbReference type="Pfam" id="PF00528">
    <property type="entry name" value="BPD_transp_1"/>
    <property type="match status" value="1"/>
</dbReference>
<feature type="transmembrane region" description="Helical" evidence="7">
    <location>
        <begin position="197"/>
        <end position="217"/>
    </location>
</feature>
<protein>
    <submittedName>
        <fullName evidence="9">ABC transporter permease</fullName>
    </submittedName>
</protein>
<feature type="transmembrane region" description="Helical" evidence="7">
    <location>
        <begin position="132"/>
        <end position="155"/>
    </location>
</feature>
<comment type="subcellular location">
    <subcellularLocation>
        <location evidence="1 7">Cell membrane</location>
        <topology evidence="1 7">Multi-pass membrane protein</topology>
    </subcellularLocation>
</comment>
<evidence type="ECO:0000256" key="2">
    <source>
        <dbReference type="ARBA" id="ARBA00022448"/>
    </source>
</evidence>
<evidence type="ECO:0000313" key="9">
    <source>
        <dbReference type="EMBL" id="MBJ3777017.1"/>
    </source>
</evidence>
<evidence type="ECO:0000259" key="8">
    <source>
        <dbReference type="PROSITE" id="PS50928"/>
    </source>
</evidence>
<evidence type="ECO:0000256" key="5">
    <source>
        <dbReference type="ARBA" id="ARBA00022989"/>
    </source>
</evidence>
<keyword evidence="3" id="KW-1003">Cell membrane</keyword>
<keyword evidence="2 7" id="KW-0813">Transport</keyword>
<reference evidence="9" key="1">
    <citation type="submission" date="2020-12" db="EMBL/GenBank/DDBJ databases">
        <title>Bacterial taxonomy.</title>
        <authorList>
            <person name="Pan X."/>
        </authorList>
    </citation>
    <scope>NUCLEOTIDE SEQUENCE</scope>
    <source>
        <strain evidence="9">B2012</strain>
    </source>
</reference>
<name>A0A934INB0_9HYPH</name>
<dbReference type="InterPro" id="IPR035906">
    <property type="entry name" value="MetI-like_sf"/>
</dbReference>
<dbReference type="Gene3D" id="1.10.3720.10">
    <property type="entry name" value="MetI-like"/>
    <property type="match status" value="1"/>
</dbReference>
<dbReference type="CDD" id="cd06261">
    <property type="entry name" value="TM_PBP2"/>
    <property type="match status" value="1"/>
</dbReference>
<evidence type="ECO:0000313" key="10">
    <source>
        <dbReference type="Proteomes" id="UP000609531"/>
    </source>
</evidence>
<gene>
    <name evidence="9" type="ORF">JCR33_15020</name>
</gene>
<proteinExistence type="inferred from homology"/>
<keyword evidence="10" id="KW-1185">Reference proteome</keyword>